<keyword evidence="3" id="KW-0732">Signal</keyword>
<feature type="compositionally biased region" description="Pro residues" evidence="1">
    <location>
        <begin position="185"/>
        <end position="200"/>
    </location>
</feature>
<dbReference type="EMBL" id="JAZIBG010000008">
    <property type="protein sequence ID" value="MEF7612544.1"/>
    <property type="molecule type" value="Genomic_DNA"/>
</dbReference>
<feature type="compositionally biased region" description="Low complexity" evidence="1">
    <location>
        <begin position="173"/>
        <end position="184"/>
    </location>
</feature>
<keyword evidence="2" id="KW-1133">Transmembrane helix</keyword>
<evidence type="ECO:0000256" key="3">
    <source>
        <dbReference type="SAM" id="SignalP"/>
    </source>
</evidence>
<reference evidence="4 5" key="1">
    <citation type="submission" date="2024-02" db="EMBL/GenBank/DDBJ databases">
        <title>Genome sequence of Aquincola sp. MAHUQ-54.</title>
        <authorList>
            <person name="Huq M.A."/>
        </authorList>
    </citation>
    <scope>NUCLEOTIDE SEQUENCE [LARGE SCALE GENOMIC DNA]</scope>
    <source>
        <strain evidence="4 5">MAHUQ-54</strain>
    </source>
</reference>
<name>A0AAW9QAX8_9BURK</name>
<dbReference type="AlphaFoldDB" id="A0AAW9QAX8"/>
<proteinExistence type="predicted"/>
<feature type="compositionally biased region" description="Pro residues" evidence="1">
    <location>
        <begin position="148"/>
        <end position="159"/>
    </location>
</feature>
<comment type="caution">
    <text evidence="4">The sequence shown here is derived from an EMBL/GenBank/DDBJ whole genome shotgun (WGS) entry which is preliminary data.</text>
</comment>
<keyword evidence="5" id="KW-1185">Reference proteome</keyword>
<evidence type="ECO:0000256" key="2">
    <source>
        <dbReference type="SAM" id="Phobius"/>
    </source>
</evidence>
<protein>
    <recommendedName>
        <fullName evidence="6">Tetratricopeptide repeat protein</fullName>
    </recommendedName>
</protein>
<evidence type="ECO:0000313" key="5">
    <source>
        <dbReference type="Proteomes" id="UP001336250"/>
    </source>
</evidence>
<keyword evidence="2" id="KW-0472">Membrane</keyword>
<feature type="region of interest" description="Disordered" evidence="1">
    <location>
        <begin position="141"/>
        <end position="206"/>
    </location>
</feature>
<evidence type="ECO:0000256" key="1">
    <source>
        <dbReference type="SAM" id="MobiDB-lite"/>
    </source>
</evidence>
<dbReference type="Proteomes" id="UP001336250">
    <property type="component" value="Unassembled WGS sequence"/>
</dbReference>
<dbReference type="PROSITE" id="PS51318">
    <property type="entry name" value="TAT"/>
    <property type="match status" value="1"/>
</dbReference>
<organism evidence="4 5">
    <name type="scientific">Aquincola agrisoli</name>
    <dbReference type="NCBI Taxonomy" id="3119538"/>
    <lineage>
        <taxon>Bacteria</taxon>
        <taxon>Pseudomonadati</taxon>
        <taxon>Pseudomonadota</taxon>
        <taxon>Betaproteobacteria</taxon>
        <taxon>Burkholderiales</taxon>
        <taxon>Sphaerotilaceae</taxon>
        <taxon>Aquincola</taxon>
    </lineage>
</organism>
<feature type="transmembrane region" description="Helical" evidence="2">
    <location>
        <begin position="110"/>
        <end position="133"/>
    </location>
</feature>
<feature type="chain" id="PRO_5043611829" description="Tetratricopeptide repeat protein" evidence="3">
    <location>
        <begin position="29"/>
        <end position="423"/>
    </location>
</feature>
<feature type="signal peptide" evidence="3">
    <location>
        <begin position="1"/>
        <end position="28"/>
    </location>
</feature>
<gene>
    <name evidence="4" type="ORF">V4F39_01395</name>
</gene>
<dbReference type="InterPro" id="IPR006311">
    <property type="entry name" value="TAT_signal"/>
</dbReference>
<dbReference type="RefSeq" id="WP_332287440.1">
    <property type="nucleotide sequence ID" value="NZ_JAZIBG010000008.1"/>
</dbReference>
<evidence type="ECO:0008006" key="6">
    <source>
        <dbReference type="Google" id="ProtNLM"/>
    </source>
</evidence>
<evidence type="ECO:0000313" key="4">
    <source>
        <dbReference type="EMBL" id="MEF7612544.1"/>
    </source>
</evidence>
<sequence length="423" mass="45254">MSDAGVRRCSLVLAAAALALAAWLPAAAQQAPEGAASAPLGLTAAPLGAAPEAEAPPAGAEGRPAVARTVELAATVGRLRASEAARQAQLDRLHDQVTLLRAQVEWHEQVLPWIGAALVLMAGALGLSGWWSLRRRPASAAVHRTAMPPVPRRSPPEPQPMRLVETEDEEPPSSDTTAAAALPATAPPAGQPAPAEPPRSPFERSLAERPEFVSSTRPVPQLFSAPPAVEPALTADALIDLEQQADFFLALGQHEAAVERLIAELRTVEGRSPMPWLKLLDIHRRQGDQGSYQRALDRFRQRFGPHGDEWQEEGLPPRLLDDYPGVVHRIQQAWSAPQEAMALLERLLGGCERGVVLSLQASQEALLLYQVARSFLPGEAPPAASDVDLLLPMDPGAEGAERARPARDARLDLDLSSDLSPLR</sequence>
<keyword evidence="2" id="KW-0812">Transmembrane</keyword>
<accession>A0AAW9QAX8</accession>